<evidence type="ECO:0000256" key="1">
    <source>
        <dbReference type="ARBA" id="ARBA00004127"/>
    </source>
</evidence>
<keyword evidence="3 5" id="KW-1133">Transmembrane helix</keyword>
<reference evidence="7" key="1">
    <citation type="submission" date="2015-01" db="EMBL/GenBank/DDBJ databases">
        <authorList>
            <person name="MANFREDI Pablo"/>
        </authorList>
    </citation>
    <scope>NUCLEOTIDE SEQUENCE [LARGE SCALE GENOMIC DNA]</scope>
    <source>
        <strain evidence="7">Ccyn2B</strain>
    </source>
</reference>
<evidence type="ECO:0000313" key="7">
    <source>
        <dbReference type="Proteomes" id="UP000038055"/>
    </source>
</evidence>
<dbReference type="Gene3D" id="1.20.120.1630">
    <property type="match status" value="1"/>
</dbReference>
<dbReference type="Pfam" id="PF04191">
    <property type="entry name" value="PEMT"/>
    <property type="match status" value="1"/>
</dbReference>
<feature type="transmembrane region" description="Helical" evidence="5">
    <location>
        <begin position="33"/>
        <end position="53"/>
    </location>
</feature>
<sequence>MLDLKVPPVIVLVIFAGIIIGIPYIFPFYGVKSFGLCVLFVVLGVAIALSGVWEFRKLKTTVNPITPEKSSQIVDTGVYRFSRNPMYLGMAFVLIGLVFLWGNHLSWLGVVGFVIYITRFQIIPEEKILNGIFGENYRKYLKKTRRWL</sequence>
<gene>
    <name evidence="6" type="ORF">CCYN2B_30040</name>
</gene>
<keyword evidence="7" id="KW-1185">Reference proteome</keyword>
<evidence type="ECO:0000256" key="4">
    <source>
        <dbReference type="ARBA" id="ARBA00023136"/>
    </source>
</evidence>
<keyword evidence="2 5" id="KW-0812">Transmembrane</keyword>
<protein>
    <recommendedName>
        <fullName evidence="8">Isoprenylcysteine carboxyl methyltransferase</fullName>
    </recommendedName>
</protein>
<feature type="transmembrane region" description="Helical" evidence="5">
    <location>
        <begin position="87"/>
        <end position="117"/>
    </location>
</feature>
<proteinExistence type="predicted"/>
<organism evidence="6 7">
    <name type="scientific">Capnocytophaga cynodegmi</name>
    <dbReference type="NCBI Taxonomy" id="28189"/>
    <lineage>
        <taxon>Bacteria</taxon>
        <taxon>Pseudomonadati</taxon>
        <taxon>Bacteroidota</taxon>
        <taxon>Flavobacteriia</taxon>
        <taxon>Flavobacteriales</taxon>
        <taxon>Flavobacteriaceae</taxon>
        <taxon>Capnocytophaga</taxon>
    </lineage>
</organism>
<keyword evidence="4 5" id="KW-0472">Membrane</keyword>
<evidence type="ECO:0000256" key="2">
    <source>
        <dbReference type="ARBA" id="ARBA00022692"/>
    </source>
</evidence>
<accession>A0A0B7HBV6</accession>
<dbReference type="PANTHER" id="PTHR12714">
    <property type="entry name" value="PROTEIN-S ISOPRENYLCYSTEINE O-METHYLTRANSFERASE"/>
    <property type="match status" value="1"/>
</dbReference>
<name>A0A0B7HBV6_9FLAO</name>
<dbReference type="GO" id="GO:0012505">
    <property type="term" value="C:endomembrane system"/>
    <property type="evidence" value="ECO:0007669"/>
    <property type="project" value="UniProtKB-SubCell"/>
</dbReference>
<dbReference type="Proteomes" id="UP000038055">
    <property type="component" value="Unassembled WGS sequence"/>
</dbReference>
<dbReference type="PANTHER" id="PTHR12714:SF24">
    <property type="entry name" value="SLR1182 PROTEIN"/>
    <property type="match status" value="1"/>
</dbReference>
<evidence type="ECO:0000313" key="6">
    <source>
        <dbReference type="EMBL" id="CEN36054.1"/>
    </source>
</evidence>
<feature type="transmembrane region" description="Helical" evidence="5">
    <location>
        <begin position="6"/>
        <end position="26"/>
    </location>
</feature>
<dbReference type="InterPro" id="IPR007318">
    <property type="entry name" value="Phopholipid_MeTrfase"/>
</dbReference>
<dbReference type="AlphaFoldDB" id="A0A0B7HBV6"/>
<comment type="subcellular location">
    <subcellularLocation>
        <location evidence="1">Endomembrane system</location>
        <topology evidence="1">Multi-pass membrane protein</topology>
    </subcellularLocation>
</comment>
<evidence type="ECO:0000256" key="5">
    <source>
        <dbReference type="SAM" id="Phobius"/>
    </source>
</evidence>
<dbReference type="EMBL" id="CDOD01000023">
    <property type="protein sequence ID" value="CEN36054.1"/>
    <property type="molecule type" value="Genomic_DNA"/>
</dbReference>
<evidence type="ECO:0008006" key="8">
    <source>
        <dbReference type="Google" id="ProtNLM"/>
    </source>
</evidence>
<dbReference type="RefSeq" id="WP_041992333.1">
    <property type="nucleotide sequence ID" value="NZ_BOQG01000002.1"/>
</dbReference>
<evidence type="ECO:0000256" key="3">
    <source>
        <dbReference type="ARBA" id="ARBA00022989"/>
    </source>
</evidence>
<dbReference type="GO" id="GO:0016740">
    <property type="term" value="F:transferase activity"/>
    <property type="evidence" value="ECO:0007669"/>
    <property type="project" value="UniProtKB-ARBA"/>
</dbReference>